<dbReference type="Gene3D" id="2.60.120.10">
    <property type="entry name" value="Jelly Rolls"/>
    <property type="match status" value="1"/>
</dbReference>
<dbReference type="RefSeq" id="WP_183559507.1">
    <property type="nucleotide sequence ID" value="NZ_CBCSLB010000009.1"/>
</dbReference>
<dbReference type="Proteomes" id="UP000518605">
    <property type="component" value="Unassembled WGS sequence"/>
</dbReference>
<evidence type="ECO:0000313" key="2">
    <source>
        <dbReference type="Proteomes" id="UP000518605"/>
    </source>
</evidence>
<dbReference type="InterPro" id="IPR014710">
    <property type="entry name" value="RmlC-like_jellyroll"/>
</dbReference>
<protein>
    <submittedName>
        <fullName evidence="1">Uncharacterized protein YjlB</fullName>
    </submittedName>
</protein>
<sequence>MPETSHAAYYFEDDGHIPNHPRLPLIVYRGALSDQTDEIERIFNRNNWRNSWINGVYDFHHYHSNSHEVLGIYSGIADLLIGGEKGQTFAVQAGDVILLPAGTGHKRMKASSDFKVVGAYPNGMNYNTRRGTLAERSADLIEIAKVPVPDRDPVYGTVGPLFELWSYEHR</sequence>
<dbReference type="SUPFAM" id="SSF51182">
    <property type="entry name" value="RmlC-like cupins"/>
    <property type="match status" value="1"/>
</dbReference>
<dbReference type="CDD" id="cd02219">
    <property type="entry name" value="cupin_YjlB-like"/>
    <property type="match status" value="1"/>
</dbReference>
<comment type="caution">
    <text evidence="1">The sequence shown here is derived from an EMBL/GenBank/DDBJ whole genome shotgun (WGS) entry which is preliminary data.</text>
</comment>
<keyword evidence="2" id="KW-1185">Reference proteome</keyword>
<dbReference type="PANTHER" id="PTHR36448">
    <property type="entry name" value="BLR7373 PROTEIN"/>
    <property type="match status" value="1"/>
</dbReference>
<gene>
    <name evidence="1" type="ORF">FHS16_001049</name>
</gene>
<dbReference type="InterPro" id="IPR047121">
    <property type="entry name" value="YjiB-like"/>
</dbReference>
<reference evidence="1 2" key="1">
    <citation type="submission" date="2020-08" db="EMBL/GenBank/DDBJ databases">
        <title>Genomic Encyclopedia of Type Strains, Phase III (KMG-III): the genomes of soil and plant-associated and newly described type strains.</title>
        <authorList>
            <person name="Whitman W."/>
        </authorList>
    </citation>
    <scope>NUCLEOTIDE SEQUENCE [LARGE SCALE GENOMIC DNA]</scope>
    <source>
        <strain evidence="1 2">CECT 8234</strain>
    </source>
</reference>
<accession>A0A7W5G8U1</accession>
<dbReference type="EMBL" id="JACHXW010000002">
    <property type="protein sequence ID" value="MBB3151015.1"/>
    <property type="molecule type" value="Genomic_DNA"/>
</dbReference>
<dbReference type="PANTHER" id="PTHR36448:SF2">
    <property type="entry name" value="CUPIN TYPE-1 DOMAIN-CONTAINING PROTEIN"/>
    <property type="match status" value="1"/>
</dbReference>
<dbReference type="InterPro" id="IPR011051">
    <property type="entry name" value="RmlC_Cupin_sf"/>
</dbReference>
<name>A0A7W5G8U1_9BACL</name>
<dbReference type="PIRSF" id="PIRSF019307">
    <property type="entry name" value="UCP019307"/>
    <property type="match status" value="1"/>
</dbReference>
<proteinExistence type="predicted"/>
<dbReference type="InterPro" id="IPR014500">
    <property type="entry name" value="UCP019307_cupin"/>
</dbReference>
<evidence type="ECO:0000313" key="1">
    <source>
        <dbReference type="EMBL" id="MBB3151015.1"/>
    </source>
</evidence>
<dbReference type="AlphaFoldDB" id="A0A7W5G8U1"/>
<organism evidence="1 2">
    <name type="scientific">Paenibacillus endophyticus</name>
    <dbReference type="NCBI Taxonomy" id="1294268"/>
    <lineage>
        <taxon>Bacteria</taxon>
        <taxon>Bacillati</taxon>
        <taxon>Bacillota</taxon>
        <taxon>Bacilli</taxon>
        <taxon>Bacillales</taxon>
        <taxon>Paenibacillaceae</taxon>
        <taxon>Paenibacillus</taxon>
    </lineage>
</organism>